<keyword evidence="1" id="KW-0547">Nucleotide-binding</keyword>
<accession>A0A3P7MQ63</accession>
<keyword evidence="1" id="KW-0067">ATP-binding</keyword>
<evidence type="ECO:0000259" key="2">
    <source>
        <dbReference type="PROSITE" id="PS50011"/>
    </source>
</evidence>
<dbReference type="Gene3D" id="3.30.200.20">
    <property type="entry name" value="Phosphorylase Kinase, domain 1"/>
    <property type="match status" value="1"/>
</dbReference>
<dbReference type="Gene3D" id="1.10.510.10">
    <property type="entry name" value="Transferase(Phosphotransferase) domain 1"/>
    <property type="match status" value="1"/>
</dbReference>
<dbReference type="GO" id="GO:0005634">
    <property type="term" value="C:nucleus"/>
    <property type="evidence" value="ECO:0007669"/>
    <property type="project" value="TreeGrafter"/>
</dbReference>
<dbReference type="GO" id="GO:0035556">
    <property type="term" value="P:intracellular signal transduction"/>
    <property type="evidence" value="ECO:0007669"/>
    <property type="project" value="TreeGrafter"/>
</dbReference>
<dbReference type="InterPro" id="IPR000719">
    <property type="entry name" value="Prot_kinase_dom"/>
</dbReference>
<dbReference type="SUPFAM" id="SSF56112">
    <property type="entry name" value="Protein kinase-like (PK-like)"/>
    <property type="match status" value="1"/>
</dbReference>
<protein>
    <recommendedName>
        <fullName evidence="2">Protein kinase domain-containing protein</fullName>
    </recommendedName>
</protein>
<dbReference type="STRING" id="103827.A0A3P7MQ63"/>
<name>A0A3P7MQ63_THECL</name>
<dbReference type="PANTHER" id="PTHR24419">
    <property type="entry name" value="INTERLEUKIN-1 RECEPTOR-ASSOCIATED KINASE"/>
    <property type="match status" value="1"/>
</dbReference>
<proteinExistence type="predicted"/>
<keyword evidence="4" id="KW-1185">Reference proteome</keyword>
<dbReference type="GO" id="GO:0000278">
    <property type="term" value="P:mitotic cell cycle"/>
    <property type="evidence" value="ECO:0007669"/>
    <property type="project" value="TreeGrafter"/>
</dbReference>
<dbReference type="GO" id="GO:0005737">
    <property type="term" value="C:cytoplasm"/>
    <property type="evidence" value="ECO:0007669"/>
    <property type="project" value="TreeGrafter"/>
</dbReference>
<sequence length="196" mass="22451">MRNFKIKQKKTKAKYIECSDCNCSDFTDSVKLGEGAFGEVYRVRYKNEFIALKVRSRLYPQSLFFAWETYNKNCISDNDHPSAYDSNQHYLLLAFEEGGIDLAHYMVENTLQGYSIAYQMIIALSVAECRLSFEHRDLHCGNVLIKKIDPGVSINGNEIHLASHGVLVKIIDFSFSKLSKGIQFCNFLIVSKMHQI</sequence>
<dbReference type="InterPro" id="IPR011009">
    <property type="entry name" value="Kinase-like_dom_sf"/>
</dbReference>
<dbReference type="OrthoDB" id="21018at2759"/>
<dbReference type="GO" id="GO:0005524">
    <property type="term" value="F:ATP binding"/>
    <property type="evidence" value="ECO:0007669"/>
    <property type="project" value="UniProtKB-UniRule"/>
</dbReference>
<dbReference type="GO" id="GO:0072354">
    <property type="term" value="F:histone H3T3 kinase activity"/>
    <property type="evidence" value="ECO:0007669"/>
    <property type="project" value="TreeGrafter"/>
</dbReference>
<evidence type="ECO:0000313" key="3">
    <source>
        <dbReference type="EMBL" id="VDM97865.1"/>
    </source>
</evidence>
<reference evidence="3 4" key="1">
    <citation type="submission" date="2018-11" db="EMBL/GenBank/DDBJ databases">
        <authorList>
            <consortium name="Pathogen Informatics"/>
        </authorList>
    </citation>
    <scope>NUCLEOTIDE SEQUENCE [LARGE SCALE GENOMIC DNA]</scope>
</reference>
<dbReference type="Pfam" id="PF12330">
    <property type="entry name" value="Haspin_kinase"/>
    <property type="match status" value="1"/>
</dbReference>
<evidence type="ECO:0000313" key="4">
    <source>
        <dbReference type="Proteomes" id="UP000276776"/>
    </source>
</evidence>
<dbReference type="PROSITE" id="PS50011">
    <property type="entry name" value="PROTEIN_KINASE_DOM"/>
    <property type="match status" value="1"/>
</dbReference>
<dbReference type="PROSITE" id="PS00107">
    <property type="entry name" value="PROTEIN_KINASE_ATP"/>
    <property type="match status" value="1"/>
</dbReference>
<organism evidence="3 4">
    <name type="scientific">Thelazia callipaeda</name>
    <name type="common">Oriental eyeworm</name>
    <name type="synonym">Parasitic nematode</name>
    <dbReference type="NCBI Taxonomy" id="103827"/>
    <lineage>
        <taxon>Eukaryota</taxon>
        <taxon>Metazoa</taxon>
        <taxon>Ecdysozoa</taxon>
        <taxon>Nematoda</taxon>
        <taxon>Chromadorea</taxon>
        <taxon>Rhabditida</taxon>
        <taxon>Spirurina</taxon>
        <taxon>Spiruromorpha</taxon>
        <taxon>Thelazioidea</taxon>
        <taxon>Thelaziidae</taxon>
        <taxon>Thelazia</taxon>
    </lineage>
</organism>
<feature type="binding site" evidence="1">
    <location>
        <position position="53"/>
    </location>
    <ligand>
        <name>ATP</name>
        <dbReference type="ChEBI" id="CHEBI:30616"/>
    </ligand>
</feature>
<dbReference type="PANTHER" id="PTHR24419:SF18">
    <property type="entry name" value="SERINE_THREONINE-PROTEIN KINASE HASPIN"/>
    <property type="match status" value="1"/>
</dbReference>
<evidence type="ECO:0000256" key="1">
    <source>
        <dbReference type="PROSITE-ProRule" id="PRU10141"/>
    </source>
</evidence>
<dbReference type="Proteomes" id="UP000276776">
    <property type="component" value="Unassembled WGS sequence"/>
</dbReference>
<dbReference type="EMBL" id="UYYF01000363">
    <property type="protein sequence ID" value="VDM97865.1"/>
    <property type="molecule type" value="Genomic_DNA"/>
</dbReference>
<feature type="domain" description="Protein kinase" evidence="2">
    <location>
        <begin position="26"/>
        <end position="196"/>
    </location>
</feature>
<dbReference type="AlphaFoldDB" id="A0A3P7MQ63"/>
<gene>
    <name evidence="3" type="ORF">TCLT_LOCUS2103</name>
</gene>
<dbReference type="InterPro" id="IPR017441">
    <property type="entry name" value="Protein_kinase_ATP_BS"/>
</dbReference>